<proteinExistence type="predicted"/>
<evidence type="ECO:0000313" key="1">
    <source>
        <dbReference type="EMBL" id="USR91615.1"/>
    </source>
</evidence>
<gene>
    <name evidence="1" type="ORF">NEA10_02490</name>
</gene>
<dbReference type="PANTHER" id="PTHR33835:SF1">
    <property type="entry name" value="METALLO-BETA-LACTAMASE DOMAIN-CONTAINING PROTEIN"/>
    <property type="match status" value="1"/>
</dbReference>
<dbReference type="Gene3D" id="3.60.15.10">
    <property type="entry name" value="Ribonuclease Z/Hydroxyacylglutathione hydrolase-like"/>
    <property type="match status" value="1"/>
</dbReference>
<evidence type="ECO:0000313" key="2">
    <source>
        <dbReference type="Proteomes" id="UP001056708"/>
    </source>
</evidence>
<dbReference type="Pfam" id="PF14234">
    <property type="entry name" value="DUF4336"/>
    <property type="match status" value="1"/>
</dbReference>
<keyword evidence="2" id="KW-1185">Reference proteome</keyword>
<protein>
    <submittedName>
        <fullName evidence="1">DUF4336 domain-containing protein</fullName>
    </submittedName>
</protein>
<reference evidence="1" key="1">
    <citation type="submission" date="2022-06" db="EMBL/GenBank/DDBJ databases">
        <title>Genome sequence of Phormidium yuhuli AB48 isolated from an industrial photobioreactor environment.</title>
        <authorList>
            <person name="Qiu Y."/>
            <person name="Noonan A.J.C."/>
            <person name="Dofher K."/>
            <person name="Koch M."/>
            <person name="Kieft B."/>
            <person name="Lin X."/>
            <person name="Ziels R.M."/>
            <person name="Hallam S.J."/>
        </authorList>
    </citation>
    <scope>NUCLEOTIDE SEQUENCE</scope>
    <source>
        <strain evidence="1">AB48</strain>
    </source>
</reference>
<dbReference type="PANTHER" id="PTHR33835">
    <property type="entry name" value="YALI0C07656P"/>
    <property type="match status" value="1"/>
</dbReference>
<dbReference type="Proteomes" id="UP001056708">
    <property type="component" value="Chromosome"/>
</dbReference>
<name>A0ABY5ARX7_9CYAN</name>
<dbReference type="RefSeq" id="WP_252663634.1">
    <property type="nucleotide sequence ID" value="NZ_CP098611.1"/>
</dbReference>
<dbReference type="SUPFAM" id="SSF56281">
    <property type="entry name" value="Metallo-hydrolase/oxidoreductase"/>
    <property type="match status" value="1"/>
</dbReference>
<dbReference type="EMBL" id="CP098611">
    <property type="protein sequence ID" value="USR91615.1"/>
    <property type="molecule type" value="Genomic_DNA"/>
</dbReference>
<sequence>MMLKEVDIDVWVAEQPFRYLGLGVGNRMTVIRLANRELAVISPIQSSDRLVSQLEELGVVKYIIAPNLYHYLFAANFKSIYPQATFWAAPGLTIKKPDLPIDQTIKGNKGELLPGLDFILFDGLRVLSLTGIDSLNECVFFHSDSRTLILTDTAFNFDESFPILTRFSARVLGGYKQLSLSILERLATTEKERVRKSFEQVMLWDFERVIMAHGSIIERNGKEQFKKGYESFLNLS</sequence>
<organism evidence="1 2">
    <name type="scientific">Phormidium yuhuli AB48</name>
    <dbReference type="NCBI Taxonomy" id="2940671"/>
    <lineage>
        <taxon>Bacteria</taxon>
        <taxon>Bacillati</taxon>
        <taxon>Cyanobacteriota</taxon>
        <taxon>Cyanophyceae</taxon>
        <taxon>Oscillatoriophycideae</taxon>
        <taxon>Oscillatoriales</taxon>
        <taxon>Oscillatoriaceae</taxon>
        <taxon>Phormidium</taxon>
        <taxon>Phormidium yuhuli</taxon>
    </lineage>
</organism>
<accession>A0ABY5ARX7</accession>
<dbReference type="InterPro" id="IPR025638">
    <property type="entry name" value="DUF4336"/>
</dbReference>
<dbReference type="InterPro" id="IPR036866">
    <property type="entry name" value="RibonucZ/Hydroxyglut_hydro"/>
</dbReference>